<dbReference type="GO" id="GO:0004493">
    <property type="term" value="F:methylmalonyl-CoA epimerase activity"/>
    <property type="evidence" value="ECO:0007669"/>
    <property type="project" value="TreeGrafter"/>
</dbReference>
<dbReference type="InterPro" id="IPR004360">
    <property type="entry name" value="Glyas_Fos-R_dOase_dom"/>
</dbReference>
<dbReference type="PROSITE" id="PS51819">
    <property type="entry name" value="VOC"/>
    <property type="match status" value="1"/>
</dbReference>
<dbReference type="GO" id="GO:0046872">
    <property type="term" value="F:metal ion binding"/>
    <property type="evidence" value="ECO:0007669"/>
    <property type="project" value="UniProtKB-KW"/>
</dbReference>
<name>A0A932MNH4_UNCTE</name>
<dbReference type="SUPFAM" id="SSF54593">
    <property type="entry name" value="Glyoxalase/Bleomycin resistance protein/Dihydroxybiphenyl dioxygenase"/>
    <property type="match status" value="1"/>
</dbReference>
<feature type="domain" description="VOC" evidence="2">
    <location>
        <begin position="6"/>
        <end position="130"/>
    </location>
</feature>
<proteinExistence type="predicted"/>
<protein>
    <submittedName>
        <fullName evidence="3">VOC family protein</fullName>
    </submittedName>
</protein>
<dbReference type="Gene3D" id="3.10.180.10">
    <property type="entry name" value="2,3-Dihydroxybiphenyl 1,2-Dioxygenase, domain 1"/>
    <property type="match status" value="1"/>
</dbReference>
<dbReference type="GO" id="GO:0046491">
    <property type="term" value="P:L-methylmalonyl-CoA metabolic process"/>
    <property type="evidence" value="ECO:0007669"/>
    <property type="project" value="TreeGrafter"/>
</dbReference>
<sequence length="130" mass="14250">MAVVGAFHHVHMISRDPDAVAQWFERWFGGQVVAEQHPGGARNLVMRIGDATLSVRTPRPPDGLTEADGPRPKGYGIHHFCFVVEDLKGLLAEMRKGGVNVLQEMPQHVSGKFAAFIEGPDKMPIELITA</sequence>
<dbReference type="PANTHER" id="PTHR43048">
    <property type="entry name" value="METHYLMALONYL-COA EPIMERASE"/>
    <property type="match status" value="1"/>
</dbReference>
<dbReference type="InterPro" id="IPR051785">
    <property type="entry name" value="MMCE/EMCE_epimerase"/>
</dbReference>
<dbReference type="EMBL" id="JACPUR010000019">
    <property type="protein sequence ID" value="MBI3127768.1"/>
    <property type="molecule type" value="Genomic_DNA"/>
</dbReference>
<accession>A0A932MNH4</accession>
<dbReference type="Proteomes" id="UP000782312">
    <property type="component" value="Unassembled WGS sequence"/>
</dbReference>
<dbReference type="Pfam" id="PF00903">
    <property type="entry name" value="Glyoxalase"/>
    <property type="match status" value="1"/>
</dbReference>
<evidence type="ECO:0000256" key="1">
    <source>
        <dbReference type="ARBA" id="ARBA00022723"/>
    </source>
</evidence>
<dbReference type="InterPro" id="IPR037523">
    <property type="entry name" value="VOC_core"/>
</dbReference>
<dbReference type="AlphaFoldDB" id="A0A932MNH4"/>
<dbReference type="InterPro" id="IPR029068">
    <property type="entry name" value="Glyas_Bleomycin-R_OHBP_Dase"/>
</dbReference>
<evidence type="ECO:0000313" key="3">
    <source>
        <dbReference type="EMBL" id="MBI3127768.1"/>
    </source>
</evidence>
<dbReference type="PANTHER" id="PTHR43048:SF5">
    <property type="entry name" value="BLR5325 PROTEIN"/>
    <property type="match status" value="1"/>
</dbReference>
<reference evidence="3" key="1">
    <citation type="submission" date="2020-07" db="EMBL/GenBank/DDBJ databases">
        <title>Huge and variable diversity of episymbiotic CPR bacteria and DPANN archaea in groundwater ecosystems.</title>
        <authorList>
            <person name="He C.Y."/>
            <person name="Keren R."/>
            <person name="Whittaker M."/>
            <person name="Farag I.F."/>
            <person name="Doudna J."/>
            <person name="Cate J.H.D."/>
            <person name="Banfield J.F."/>
        </authorList>
    </citation>
    <scope>NUCLEOTIDE SEQUENCE</scope>
    <source>
        <strain evidence="3">NC_groundwater_763_Ag_S-0.2um_68_21</strain>
    </source>
</reference>
<comment type="caution">
    <text evidence="3">The sequence shown here is derived from an EMBL/GenBank/DDBJ whole genome shotgun (WGS) entry which is preliminary data.</text>
</comment>
<gene>
    <name evidence="3" type="ORF">HYZ11_09210</name>
</gene>
<evidence type="ECO:0000259" key="2">
    <source>
        <dbReference type="PROSITE" id="PS51819"/>
    </source>
</evidence>
<keyword evidence="1" id="KW-0479">Metal-binding</keyword>
<evidence type="ECO:0000313" key="4">
    <source>
        <dbReference type="Proteomes" id="UP000782312"/>
    </source>
</evidence>
<organism evidence="3 4">
    <name type="scientific">Tectimicrobiota bacterium</name>
    <dbReference type="NCBI Taxonomy" id="2528274"/>
    <lineage>
        <taxon>Bacteria</taxon>
        <taxon>Pseudomonadati</taxon>
        <taxon>Nitrospinota/Tectimicrobiota group</taxon>
        <taxon>Candidatus Tectimicrobiota</taxon>
    </lineage>
</organism>